<feature type="transmembrane region" description="Helical" evidence="1">
    <location>
        <begin position="34"/>
        <end position="55"/>
    </location>
</feature>
<gene>
    <name evidence="2" type="ORF">NEF87_001753</name>
</gene>
<dbReference type="EMBL" id="CP104013">
    <property type="protein sequence ID" value="UYP45468.1"/>
    <property type="molecule type" value="Genomic_DNA"/>
</dbReference>
<keyword evidence="3" id="KW-1185">Reference proteome</keyword>
<reference evidence="2" key="1">
    <citation type="submission" date="2022-09" db="EMBL/GenBank/DDBJ databases">
        <title>Actin cytoskeleton and complex cell architecture in an #Asgard archaeon.</title>
        <authorList>
            <person name="Ponce Toledo R.I."/>
            <person name="Schleper C."/>
            <person name="Rodrigues Oliveira T."/>
            <person name="Wollweber F."/>
            <person name="Xu J."/>
            <person name="Rittmann S."/>
            <person name="Klingl A."/>
            <person name="Pilhofer M."/>
        </authorList>
    </citation>
    <scope>NUCLEOTIDE SEQUENCE</scope>
    <source>
        <strain evidence="2">B-35</strain>
    </source>
</reference>
<feature type="transmembrane region" description="Helical" evidence="1">
    <location>
        <begin position="103"/>
        <end position="119"/>
    </location>
</feature>
<keyword evidence="1" id="KW-1133">Transmembrane helix</keyword>
<evidence type="ECO:0000256" key="1">
    <source>
        <dbReference type="SAM" id="Phobius"/>
    </source>
</evidence>
<evidence type="ECO:0008006" key="4">
    <source>
        <dbReference type="Google" id="ProtNLM"/>
    </source>
</evidence>
<sequence length="237" mass="26923">MAFLTVVGYILEILIFVFGIIASYLTLKKNPRYLGNIIMSSATFGLAFYSLFILLYDIIATSWAIQIFYRIALSMILAGVIGLFFSMKVLVDSTKWFNLKMNWIPYVGWWAGFTLYMIIDRGFITVLESDEIVNTQMDLIPLAVLIGSVMAVLFYSIFKLNKYGIQRSKGISHDRMKRFAYGLLANIVALFVNIPGQIISDPVIGPIFDVVFFFILLIAVIIITSSFLMLDHEKKTE</sequence>
<feature type="transmembrane region" description="Helical" evidence="1">
    <location>
        <begin position="179"/>
        <end position="198"/>
    </location>
</feature>
<evidence type="ECO:0000313" key="2">
    <source>
        <dbReference type="EMBL" id="UYP45468.1"/>
    </source>
</evidence>
<name>A0ABY6HQ54_9ARCH</name>
<evidence type="ECO:0000313" key="3">
    <source>
        <dbReference type="Proteomes" id="UP001208689"/>
    </source>
</evidence>
<feature type="transmembrane region" description="Helical" evidence="1">
    <location>
        <begin position="139"/>
        <end position="158"/>
    </location>
</feature>
<dbReference type="Proteomes" id="UP001208689">
    <property type="component" value="Chromosome"/>
</dbReference>
<feature type="transmembrane region" description="Helical" evidence="1">
    <location>
        <begin position="67"/>
        <end position="91"/>
    </location>
</feature>
<feature type="transmembrane region" description="Helical" evidence="1">
    <location>
        <begin position="6"/>
        <end position="27"/>
    </location>
</feature>
<organism evidence="2 3">
    <name type="scientific">Candidatus Lokiarchaeum ossiferum</name>
    <dbReference type="NCBI Taxonomy" id="2951803"/>
    <lineage>
        <taxon>Archaea</taxon>
        <taxon>Promethearchaeati</taxon>
        <taxon>Promethearchaeota</taxon>
        <taxon>Promethearchaeia</taxon>
        <taxon>Promethearchaeales</taxon>
        <taxon>Promethearchaeaceae</taxon>
        <taxon>Candidatus Lokiarchaeum</taxon>
    </lineage>
</organism>
<proteinExistence type="predicted"/>
<accession>A0ABY6HQ54</accession>
<feature type="transmembrane region" description="Helical" evidence="1">
    <location>
        <begin position="210"/>
        <end position="230"/>
    </location>
</feature>
<protein>
    <recommendedName>
        <fullName evidence="4">Histidine kinase N-terminal 7TM region domain-containing protein</fullName>
    </recommendedName>
</protein>
<keyword evidence="1" id="KW-0812">Transmembrane</keyword>
<keyword evidence="1" id="KW-0472">Membrane</keyword>